<dbReference type="AlphaFoldDB" id="A0A494XGH5"/>
<dbReference type="Pfam" id="PF10671">
    <property type="entry name" value="TcpQ"/>
    <property type="match status" value="1"/>
</dbReference>
<proteinExistence type="predicted"/>
<evidence type="ECO:0000259" key="1">
    <source>
        <dbReference type="Pfam" id="PF10671"/>
    </source>
</evidence>
<dbReference type="Gene3D" id="3.55.50.70">
    <property type="match status" value="1"/>
</dbReference>
<comment type="caution">
    <text evidence="2">The sequence shown here is derived from an EMBL/GenBank/DDBJ whole genome shotgun (WGS) entry which is preliminary data.</text>
</comment>
<dbReference type="InterPro" id="IPR018927">
    <property type="entry name" value="Pilus_synth_Q_C"/>
</dbReference>
<dbReference type="Proteomes" id="UP000280434">
    <property type="component" value="Unassembled WGS sequence"/>
</dbReference>
<organism evidence="2 3">
    <name type="scientific">Trinickia fusca</name>
    <dbReference type="NCBI Taxonomy" id="2419777"/>
    <lineage>
        <taxon>Bacteria</taxon>
        <taxon>Pseudomonadati</taxon>
        <taxon>Pseudomonadota</taxon>
        <taxon>Betaproteobacteria</taxon>
        <taxon>Burkholderiales</taxon>
        <taxon>Burkholderiaceae</taxon>
        <taxon>Trinickia</taxon>
    </lineage>
</organism>
<protein>
    <recommendedName>
        <fullName evidence="1">Toxin co-regulated pilus biosynthesis protein Q C-terminal domain-containing protein</fullName>
    </recommendedName>
</protein>
<sequence length="106" mass="11457">MATRVTSHKTDAPDPQSSADTAVSFALVGGQSLETQLSGWAKQAGWAITWNTPDDWVVPHDYAYGTDFQSAVEKVFTQMAEDGADVRADIWKGNHSVVVDKAGVME</sequence>
<evidence type="ECO:0000313" key="3">
    <source>
        <dbReference type="Proteomes" id="UP000280434"/>
    </source>
</evidence>
<gene>
    <name evidence="2" type="ORF">D7S89_15195</name>
</gene>
<evidence type="ECO:0000313" key="2">
    <source>
        <dbReference type="EMBL" id="RKP47666.1"/>
    </source>
</evidence>
<feature type="domain" description="Toxin co-regulated pilus biosynthesis protein Q C-terminal" evidence="1">
    <location>
        <begin position="24"/>
        <end position="100"/>
    </location>
</feature>
<dbReference type="EMBL" id="RBZV01000005">
    <property type="protein sequence ID" value="RKP47666.1"/>
    <property type="molecule type" value="Genomic_DNA"/>
</dbReference>
<accession>A0A494XGH5</accession>
<name>A0A494XGH5_9BURK</name>
<dbReference type="OrthoDB" id="5791855at2"/>
<keyword evidence="3" id="KW-1185">Reference proteome</keyword>
<reference evidence="2 3" key="1">
    <citation type="submission" date="2018-10" db="EMBL/GenBank/DDBJ databases">
        <title>Paraburkholderia sp. 7MK8-2, isolated from soil.</title>
        <authorList>
            <person name="Gao Z.-H."/>
            <person name="Qiu L.-H."/>
        </authorList>
    </citation>
    <scope>NUCLEOTIDE SEQUENCE [LARGE SCALE GENOMIC DNA]</scope>
    <source>
        <strain evidence="2 3">7MK8-2</strain>
    </source>
</reference>